<evidence type="ECO:0000313" key="3">
    <source>
        <dbReference type="Proteomes" id="UP000006352"/>
    </source>
</evidence>
<accession>J4H3L9</accession>
<dbReference type="HOGENOM" id="CLU_966890_0_0_1"/>
<organism evidence="2 3">
    <name type="scientific">Fibroporia radiculosa</name>
    <dbReference type="NCBI Taxonomy" id="599839"/>
    <lineage>
        <taxon>Eukaryota</taxon>
        <taxon>Fungi</taxon>
        <taxon>Dikarya</taxon>
        <taxon>Basidiomycota</taxon>
        <taxon>Agaricomycotina</taxon>
        <taxon>Agaricomycetes</taxon>
        <taxon>Polyporales</taxon>
        <taxon>Fibroporiaceae</taxon>
        <taxon>Fibroporia</taxon>
    </lineage>
</organism>
<proteinExistence type="predicted"/>
<keyword evidence="3" id="KW-1185">Reference proteome</keyword>
<sequence>MSPIAIKDSFDRKAEVAMAIAEQVATLSFSRRPISIDSPLMLASLDPATVVQLNSWLQARFDWQDEKRLLFDEEITAESLAQDVVDRGRDKRNALQASRLLNSPPTPSIIVTPEPSGRRARSSSRSTVTSDYLTGEITLDIGMAPYESWTGHRNKGRKASVLCSLLGLGLLGSPGSSSFSLGSPGGMGALFNTIGLSPSQFDPRAPSMIHTPLFSPWLETVRFPALEAVQSPWVPNLPRTGSDGLLAFPQSPRGCC</sequence>
<dbReference type="RefSeq" id="XP_012182757.1">
    <property type="nucleotide sequence ID" value="XM_012327367.1"/>
</dbReference>
<dbReference type="AlphaFoldDB" id="J4H3L9"/>
<dbReference type="InParanoid" id="J4H3L9"/>
<dbReference type="GeneID" id="24098385"/>
<reference evidence="2 3" key="1">
    <citation type="journal article" date="2012" name="Appl. Environ. Microbiol.">
        <title>Short-read sequencing for genomic analysis of the brown rot fungus Fibroporia radiculosa.</title>
        <authorList>
            <person name="Tang J.D."/>
            <person name="Perkins A.D."/>
            <person name="Sonstegard T.S."/>
            <person name="Schroeder S.G."/>
            <person name="Burgess S.C."/>
            <person name="Diehl S.V."/>
        </authorList>
    </citation>
    <scope>NUCLEOTIDE SEQUENCE [LARGE SCALE GENOMIC DNA]</scope>
    <source>
        <strain evidence="2 3">TFFH 294</strain>
    </source>
</reference>
<protein>
    <submittedName>
        <fullName evidence="2">Uncharacterized protein</fullName>
    </submittedName>
</protein>
<dbReference type="Proteomes" id="UP000006352">
    <property type="component" value="Unassembled WGS sequence"/>
</dbReference>
<dbReference type="EMBL" id="HE797114">
    <property type="protein sequence ID" value="CCM03474.1"/>
    <property type="molecule type" value="Genomic_DNA"/>
</dbReference>
<dbReference type="OrthoDB" id="2802742at2759"/>
<feature type="region of interest" description="Disordered" evidence="1">
    <location>
        <begin position="96"/>
        <end position="127"/>
    </location>
</feature>
<gene>
    <name evidence="2" type="ORF">FIBRA_05607</name>
</gene>
<evidence type="ECO:0000313" key="2">
    <source>
        <dbReference type="EMBL" id="CCM03474.1"/>
    </source>
</evidence>
<dbReference type="STRING" id="599839.J4H3L9"/>
<evidence type="ECO:0000256" key="1">
    <source>
        <dbReference type="SAM" id="MobiDB-lite"/>
    </source>
</evidence>
<name>J4H3L9_9APHY</name>